<reference evidence="1" key="1">
    <citation type="submission" date="2018-06" db="EMBL/GenBank/DDBJ databases">
        <authorList>
            <person name="Zhirakovskaya E."/>
        </authorList>
    </citation>
    <scope>NUCLEOTIDE SEQUENCE</scope>
</reference>
<protein>
    <submittedName>
        <fullName evidence="1">Uncharacterized protein</fullName>
    </submittedName>
</protein>
<sequence>MIPGEMKICSGEISINPGRETHCI</sequence>
<gene>
    <name evidence="1" type="ORF">MNBD_GAMMA11-265</name>
</gene>
<proteinExistence type="predicted"/>
<evidence type="ECO:0000313" key="1">
    <source>
        <dbReference type="EMBL" id="VAW58094.1"/>
    </source>
</evidence>
<accession>A0A3B0XPL4</accession>
<organism evidence="1">
    <name type="scientific">hydrothermal vent metagenome</name>
    <dbReference type="NCBI Taxonomy" id="652676"/>
    <lineage>
        <taxon>unclassified sequences</taxon>
        <taxon>metagenomes</taxon>
        <taxon>ecological metagenomes</taxon>
    </lineage>
</organism>
<dbReference type="EMBL" id="UOFG01000016">
    <property type="protein sequence ID" value="VAW58094.1"/>
    <property type="molecule type" value="Genomic_DNA"/>
</dbReference>
<feature type="non-terminal residue" evidence="1">
    <location>
        <position position="24"/>
    </location>
</feature>
<dbReference type="AlphaFoldDB" id="A0A3B0XPL4"/>
<name>A0A3B0XPL4_9ZZZZ</name>